<name>A0A157ZN07_9BURK</name>
<evidence type="ECO:0000256" key="1">
    <source>
        <dbReference type="SAM" id="MobiDB-lite"/>
    </source>
</evidence>
<organism evidence="3 4">
    <name type="scientific">Caballeronia hypogeia</name>
    <dbReference type="NCBI Taxonomy" id="1777140"/>
    <lineage>
        <taxon>Bacteria</taxon>
        <taxon>Pseudomonadati</taxon>
        <taxon>Pseudomonadota</taxon>
        <taxon>Betaproteobacteria</taxon>
        <taxon>Burkholderiales</taxon>
        <taxon>Burkholderiaceae</taxon>
        <taxon>Caballeronia</taxon>
    </lineage>
</organism>
<dbReference type="Proteomes" id="UP000054851">
    <property type="component" value="Unassembled WGS sequence"/>
</dbReference>
<keyword evidence="4" id="KW-1185">Reference proteome</keyword>
<keyword evidence="2" id="KW-1133">Transmembrane helix</keyword>
<proteinExistence type="predicted"/>
<evidence type="ECO:0000313" key="3">
    <source>
        <dbReference type="EMBL" id="SAK46347.1"/>
    </source>
</evidence>
<dbReference type="OrthoDB" id="112250at2"/>
<feature type="compositionally biased region" description="Basic and acidic residues" evidence="1">
    <location>
        <begin position="517"/>
        <end position="526"/>
    </location>
</feature>
<accession>A0A157ZN07</accession>
<feature type="transmembrane region" description="Helical" evidence="2">
    <location>
        <begin position="393"/>
        <end position="420"/>
    </location>
</feature>
<feature type="transmembrane region" description="Helical" evidence="2">
    <location>
        <begin position="172"/>
        <end position="190"/>
    </location>
</feature>
<dbReference type="EMBL" id="FCOA02000002">
    <property type="protein sequence ID" value="SAK46347.1"/>
    <property type="molecule type" value="Genomic_DNA"/>
</dbReference>
<evidence type="ECO:0000313" key="4">
    <source>
        <dbReference type="Proteomes" id="UP000054851"/>
    </source>
</evidence>
<sequence>MTETPDSSDAGDPDETRSIAVDLARCDKLIAHAVRTGVPLRDADIAAVSAARRAHEAGAVHARTRRALHAAMNRIACDARYPNPRIAADVDRCGDLVSYAAHAGKTLPESDIACLSVARAAQFELAWNAMTEALFYGGMGRIARAVSPITAETAGEEARIGARKAIKVYARASYLLAFVVVSLSCLLFMVDQISGDVTKVVAQNDAAALNMHNLLQAYRQDILEAKDKGEGAVAQLQNSQPALEIKQLLQQFATNNRQLYADVKRTEKIRWLLFMGGKESPYKPRCATSGRHAGKRGELRADLAMPLLPIDATQETDSMADDRPATVDWACDADTRRHALEVDLPLLETGPKTETIGGRKVQVWRPEEAVDQGFQKMAVYQDIRAMAVNDRDVMLGFVGAVTSFLLPVLYAWLGACAAILRQLNADTSASLFDPEHSKVANRAHITAAVIVGISIGLFSKVLHEGVEFSPLAVAFVAGYASDKFFAFIDRLVTTVFPARPHLRAETAPPVTTKKTHSRVEAARAAQ</sequence>
<feature type="region of interest" description="Disordered" evidence="1">
    <location>
        <begin position="506"/>
        <end position="526"/>
    </location>
</feature>
<keyword evidence="2" id="KW-0812">Transmembrane</keyword>
<comment type="caution">
    <text evidence="3">The sequence shown here is derived from an EMBL/GenBank/DDBJ whole genome shotgun (WGS) entry which is preliminary data.</text>
</comment>
<protein>
    <submittedName>
        <fullName evidence="3">Uncharacterized protein</fullName>
    </submittedName>
</protein>
<keyword evidence="2" id="KW-0472">Membrane</keyword>
<evidence type="ECO:0000256" key="2">
    <source>
        <dbReference type="SAM" id="Phobius"/>
    </source>
</evidence>
<dbReference type="RefSeq" id="WP_061166500.1">
    <property type="nucleotide sequence ID" value="NZ_FCOA02000002.1"/>
</dbReference>
<dbReference type="AlphaFoldDB" id="A0A157ZN07"/>
<reference evidence="3" key="1">
    <citation type="submission" date="2016-01" db="EMBL/GenBank/DDBJ databases">
        <authorList>
            <person name="Peeters C."/>
        </authorList>
    </citation>
    <scope>NUCLEOTIDE SEQUENCE</scope>
    <source>
        <strain evidence="3">LMG 29322</strain>
    </source>
</reference>
<gene>
    <name evidence="3" type="ORF">AWB79_01109</name>
</gene>